<evidence type="ECO:0000256" key="5">
    <source>
        <dbReference type="PIRSR" id="PIRSR602129-50"/>
    </source>
</evidence>
<keyword evidence="3 5" id="KW-0663">Pyridoxal phosphate</keyword>
<dbReference type="InterPro" id="IPR015424">
    <property type="entry name" value="PyrdxlP-dep_Trfase"/>
</dbReference>
<accession>A0A7W9F049</accession>
<dbReference type="InterPro" id="IPR021115">
    <property type="entry name" value="Pyridoxal-P_BS"/>
</dbReference>
<dbReference type="PANTHER" id="PTHR11999">
    <property type="entry name" value="GROUP II PYRIDOXAL-5-PHOSPHATE DECARBOXYLASE"/>
    <property type="match status" value="1"/>
</dbReference>
<protein>
    <submittedName>
        <fullName evidence="7">Glutamate/tyrosine decarboxylase-like PLP-dependent enzyme</fullName>
    </submittedName>
</protein>
<name>A0A7W9F049_9RHOB</name>
<gene>
    <name evidence="7" type="ORF">FHS72_002202</name>
</gene>
<dbReference type="Gene3D" id="3.40.640.10">
    <property type="entry name" value="Type I PLP-dependent aspartate aminotransferase-like (Major domain)"/>
    <property type="match status" value="1"/>
</dbReference>
<dbReference type="SUPFAM" id="SSF53383">
    <property type="entry name" value="PLP-dependent transferases"/>
    <property type="match status" value="1"/>
</dbReference>
<reference evidence="7 8" key="1">
    <citation type="submission" date="2020-08" db="EMBL/GenBank/DDBJ databases">
        <title>Genomic Encyclopedia of Type Strains, Phase IV (KMG-IV): sequencing the most valuable type-strain genomes for metagenomic binning, comparative biology and taxonomic classification.</title>
        <authorList>
            <person name="Goeker M."/>
        </authorList>
    </citation>
    <scope>NUCLEOTIDE SEQUENCE [LARGE SCALE GENOMIC DNA]</scope>
    <source>
        <strain evidence="7 8">DSM 101064</strain>
    </source>
</reference>
<evidence type="ECO:0000256" key="4">
    <source>
        <dbReference type="ARBA" id="ARBA00023239"/>
    </source>
</evidence>
<evidence type="ECO:0000256" key="6">
    <source>
        <dbReference type="RuleBase" id="RU000382"/>
    </source>
</evidence>
<organism evidence="7 8">
    <name type="scientific">Yoonia ponticola</name>
    <dbReference type="NCBI Taxonomy" id="1524255"/>
    <lineage>
        <taxon>Bacteria</taxon>
        <taxon>Pseudomonadati</taxon>
        <taxon>Pseudomonadota</taxon>
        <taxon>Alphaproteobacteria</taxon>
        <taxon>Rhodobacterales</taxon>
        <taxon>Paracoccaceae</taxon>
        <taxon>Yoonia</taxon>
    </lineage>
</organism>
<feature type="modified residue" description="N6-(pyridoxal phosphate)lysine" evidence="5">
    <location>
        <position position="294"/>
    </location>
</feature>
<dbReference type="GO" id="GO:0030170">
    <property type="term" value="F:pyridoxal phosphate binding"/>
    <property type="evidence" value="ECO:0007669"/>
    <property type="project" value="InterPro"/>
</dbReference>
<evidence type="ECO:0000256" key="2">
    <source>
        <dbReference type="ARBA" id="ARBA00022793"/>
    </source>
</evidence>
<dbReference type="EMBL" id="JACIJM010000005">
    <property type="protein sequence ID" value="MBB5722576.1"/>
    <property type="molecule type" value="Genomic_DNA"/>
</dbReference>
<dbReference type="Pfam" id="PF00282">
    <property type="entry name" value="Pyridoxal_deC"/>
    <property type="match status" value="1"/>
</dbReference>
<comment type="similarity">
    <text evidence="6">Belongs to the group II decarboxylase family.</text>
</comment>
<dbReference type="AlphaFoldDB" id="A0A7W9F049"/>
<dbReference type="Gene3D" id="3.90.1150.170">
    <property type="match status" value="2"/>
</dbReference>
<sequence length="478" mass="52269">MTNDLTLDPSDWDTFRASAHEMLDASLDQMMAARDGRVWNPLPDAQKEALTAPLPRKGSDINAQMQALLPHGVGNTHPRFFGWVHGSGTPSNVIADITAAAMNANLGGRDHGANYVEKQVVDWCRQIFDFPDDSSGLVVSGTSIATLIALKAARDRITDFESRKTGCPAKLVGYTSTQTHSCVARTFDILGIGSDALRKIPVNADFEIDCDVLLDEIENDRAAGNTPFVIIGTAGSVNIGAIDNLDRIADICESENLWFHVDGAFGATGMLSDHVRPKLTGLTRADSIAFDFHKWLHVNYDAGMIMMRSEDMHRRSFSERPDYLKGADRGLAAGNPWPTEYGPELSRGFRALKVWAQLATHGTDKLGALITQNCLQAQHLAHLIDSTDEFERLAPVPMQICCFRFAPSAAAPAQLDLLNDEIVMRLQETGIAAPSTTLLNGKNAIRVNITNHRTTFADLDLLVEAIQKIGHEILAEWT</sequence>
<evidence type="ECO:0000256" key="3">
    <source>
        <dbReference type="ARBA" id="ARBA00022898"/>
    </source>
</evidence>
<dbReference type="PANTHER" id="PTHR11999:SF70">
    <property type="entry name" value="MIP05841P"/>
    <property type="match status" value="1"/>
</dbReference>
<dbReference type="GO" id="GO:0019752">
    <property type="term" value="P:carboxylic acid metabolic process"/>
    <property type="evidence" value="ECO:0007669"/>
    <property type="project" value="InterPro"/>
</dbReference>
<dbReference type="RefSeq" id="WP_183528952.1">
    <property type="nucleotide sequence ID" value="NZ_JACIJM010000005.1"/>
</dbReference>
<keyword evidence="8" id="KW-1185">Reference proteome</keyword>
<dbReference type="InterPro" id="IPR002129">
    <property type="entry name" value="PyrdxlP-dep_de-COase"/>
</dbReference>
<keyword evidence="2" id="KW-0210">Decarboxylase</keyword>
<dbReference type="PROSITE" id="PS00392">
    <property type="entry name" value="DDC_GAD_HDC_YDC"/>
    <property type="match status" value="1"/>
</dbReference>
<dbReference type="GO" id="GO:0016831">
    <property type="term" value="F:carboxy-lyase activity"/>
    <property type="evidence" value="ECO:0007669"/>
    <property type="project" value="UniProtKB-KW"/>
</dbReference>
<proteinExistence type="inferred from homology"/>
<dbReference type="InterPro" id="IPR015421">
    <property type="entry name" value="PyrdxlP-dep_Trfase_major"/>
</dbReference>
<evidence type="ECO:0000313" key="8">
    <source>
        <dbReference type="Proteomes" id="UP000535415"/>
    </source>
</evidence>
<dbReference type="InterPro" id="IPR010977">
    <property type="entry name" value="Aromatic_deC"/>
</dbReference>
<dbReference type="Proteomes" id="UP000535415">
    <property type="component" value="Unassembled WGS sequence"/>
</dbReference>
<dbReference type="GO" id="GO:0006520">
    <property type="term" value="P:amino acid metabolic process"/>
    <property type="evidence" value="ECO:0007669"/>
    <property type="project" value="InterPro"/>
</dbReference>
<evidence type="ECO:0000313" key="7">
    <source>
        <dbReference type="EMBL" id="MBB5722576.1"/>
    </source>
</evidence>
<comment type="caution">
    <text evidence="7">The sequence shown here is derived from an EMBL/GenBank/DDBJ whole genome shotgun (WGS) entry which is preliminary data.</text>
</comment>
<evidence type="ECO:0000256" key="1">
    <source>
        <dbReference type="ARBA" id="ARBA00001933"/>
    </source>
</evidence>
<dbReference type="PRINTS" id="PR00800">
    <property type="entry name" value="YHDCRBOXLASE"/>
</dbReference>
<keyword evidence="4 6" id="KW-0456">Lyase</keyword>
<comment type="cofactor">
    <cofactor evidence="1 5 6">
        <name>pyridoxal 5'-phosphate</name>
        <dbReference type="ChEBI" id="CHEBI:597326"/>
    </cofactor>
</comment>